<dbReference type="Proteomes" id="UP000663651">
    <property type="component" value="Chromosome"/>
</dbReference>
<protein>
    <submittedName>
        <fullName evidence="2">Fic family protein</fullName>
    </submittedName>
</protein>
<dbReference type="PANTHER" id="PTHR13504">
    <property type="entry name" value="FIDO DOMAIN-CONTAINING PROTEIN DDB_G0283145"/>
    <property type="match status" value="1"/>
</dbReference>
<dbReference type="Gene3D" id="1.10.3290.10">
    <property type="entry name" value="Fido-like domain"/>
    <property type="match status" value="1"/>
</dbReference>
<dbReference type="PROSITE" id="PS51459">
    <property type="entry name" value="FIDO"/>
    <property type="match status" value="1"/>
</dbReference>
<proteinExistence type="predicted"/>
<dbReference type="InterPro" id="IPR003812">
    <property type="entry name" value="Fido"/>
</dbReference>
<dbReference type="SUPFAM" id="SSF140931">
    <property type="entry name" value="Fic-like"/>
    <property type="match status" value="1"/>
</dbReference>
<dbReference type="RefSeq" id="WP_207162300.1">
    <property type="nucleotide sequence ID" value="NZ_CP071382.1"/>
</dbReference>
<keyword evidence="3" id="KW-1185">Reference proteome</keyword>
<name>A0ABX7PZJ1_9BACT</name>
<dbReference type="EMBL" id="CP071382">
    <property type="protein sequence ID" value="QSV44559.1"/>
    <property type="molecule type" value="Genomic_DNA"/>
</dbReference>
<evidence type="ECO:0000313" key="2">
    <source>
        <dbReference type="EMBL" id="QSV44559.1"/>
    </source>
</evidence>
<gene>
    <name evidence="2" type="ORF">JZM60_10290</name>
</gene>
<reference evidence="2 3" key="1">
    <citation type="submission" date="2021-03" db="EMBL/GenBank/DDBJ databases">
        <title>Geobacter metallireducens gen. nov. sp. nov., a microorganism capable of coupling the complete oxidation of organic compounds to the reduction of iron and other metals.</title>
        <authorList>
            <person name="Li Y."/>
        </authorList>
    </citation>
    <scope>NUCLEOTIDE SEQUENCE [LARGE SCALE GENOMIC DNA]</scope>
    <source>
        <strain evidence="2 3">Jerry-YX</strain>
    </source>
</reference>
<evidence type="ECO:0000259" key="1">
    <source>
        <dbReference type="PROSITE" id="PS51459"/>
    </source>
</evidence>
<dbReference type="InterPro" id="IPR036597">
    <property type="entry name" value="Fido-like_dom_sf"/>
</dbReference>
<sequence length="394" mass="44725">MTTKMTYEKTHPWINFHLNLQRIPSSVWVALGEAQSKCEHISGVPLRPATARELHQIYLAKGVLATTAIEGNTLSEEEALKRVKGDLKLPPSKEYLGQELDNIIDACNEIADRLFNGCDVAITVDEIKEFNKAVLRKLPLGDDVTPGEFRAHSVGVGSYRAAPAQDCRYLMDRYVQWLNETLVPFDSNIIAFNIIKSIVAHVYFAWIHPFADGNGRTARLIEFKILLCSGVPLPSAQLLTNHYNQTRHQYYLELDRASKSGGDLIPFIQYAVQGYVDGLREQVTTIRHQQFDVAWRNYVHEFFKDQNTPADVRRRHLVLDLSRKEGVIPLSEITEVSHRVSSAYVGKTKRTIERDINFLVNADLVVKTRRGVRAKTEEILAFLPARRIEESVST</sequence>
<feature type="domain" description="Fido" evidence="1">
    <location>
        <begin position="122"/>
        <end position="273"/>
    </location>
</feature>
<dbReference type="InterPro" id="IPR040198">
    <property type="entry name" value="Fido_containing"/>
</dbReference>
<evidence type="ECO:0000313" key="3">
    <source>
        <dbReference type="Proteomes" id="UP000663651"/>
    </source>
</evidence>
<dbReference type="Pfam" id="PF02661">
    <property type="entry name" value="Fic"/>
    <property type="match status" value="1"/>
</dbReference>
<accession>A0ABX7PZJ1</accession>
<organism evidence="2 3">
    <name type="scientific">Geobacter benzoatilyticus</name>
    <dbReference type="NCBI Taxonomy" id="2815309"/>
    <lineage>
        <taxon>Bacteria</taxon>
        <taxon>Pseudomonadati</taxon>
        <taxon>Thermodesulfobacteriota</taxon>
        <taxon>Desulfuromonadia</taxon>
        <taxon>Geobacterales</taxon>
        <taxon>Geobacteraceae</taxon>
        <taxon>Geobacter</taxon>
    </lineage>
</organism>
<dbReference type="PANTHER" id="PTHR13504:SF38">
    <property type="entry name" value="FIDO DOMAIN-CONTAINING PROTEIN"/>
    <property type="match status" value="1"/>
</dbReference>